<sequence length="138" mass="14666">MLPSRHSNRNARGQAAAARQSELARWSRGMILALGARGPGFKSRTSPWSGRGFDPRTGQLLLCSGSSSLLFSQSDGVVSRKPLLTEPQEDLAEIAQLGELAKLDWDPTPRSNRSPVSAALSASLSAAGEAVVVPWRNG</sequence>
<evidence type="ECO:0000256" key="1">
    <source>
        <dbReference type="SAM" id="MobiDB-lite"/>
    </source>
</evidence>
<name>A0ABR3MLD6_9TELE</name>
<accession>A0ABR3MLD6</accession>
<protein>
    <submittedName>
        <fullName evidence="2">Uncharacterized protein</fullName>
    </submittedName>
</protein>
<organism evidence="2 3">
    <name type="scientific">Cirrhinus molitorella</name>
    <name type="common">mud carp</name>
    <dbReference type="NCBI Taxonomy" id="172907"/>
    <lineage>
        <taxon>Eukaryota</taxon>
        <taxon>Metazoa</taxon>
        <taxon>Chordata</taxon>
        <taxon>Craniata</taxon>
        <taxon>Vertebrata</taxon>
        <taxon>Euteleostomi</taxon>
        <taxon>Actinopterygii</taxon>
        <taxon>Neopterygii</taxon>
        <taxon>Teleostei</taxon>
        <taxon>Ostariophysi</taxon>
        <taxon>Cypriniformes</taxon>
        <taxon>Cyprinidae</taxon>
        <taxon>Labeoninae</taxon>
        <taxon>Labeonini</taxon>
        <taxon>Cirrhinus</taxon>
    </lineage>
</organism>
<comment type="caution">
    <text evidence="2">The sequence shown here is derived from an EMBL/GenBank/DDBJ whole genome shotgun (WGS) entry which is preliminary data.</text>
</comment>
<feature type="compositionally biased region" description="Low complexity" evidence="1">
    <location>
        <begin position="10"/>
        <end position="20"/>
    </location>
</feature>
<evidence type="ECO:0000313" key="2">
    <source>
        <dbReference type="EMBL" id="KAL1265438.1"/>
    </source>
</evidence>
<proteinExistence type="predicted"/>
<dbReference type="Proteomes" id="UP001558613">
    <property type="component" value="Unassembled WGS sequence"/>
</dbReference>
<keyword evidence="3" id="KW-1185">Reference proteome</keyword>
<feature type="region of interest" description="Disordered" evidence="1">
    <location>
        <begin position="1"/>
        <end position="20"/>
    </location>
</feature>
<evidence type="ECO:0000313" key="3">
    <source>
        <dbReference type="Proteomes" id="UP001558613"/>
    </source>
</evidence>
<reference evidence="2 3" key="1">
    <citation type="submission" date="2023-09" db="EMBL/GenBank/DDBJ databases">
        <authorList>
            <person name="Wang M."/>
        </authorList>
    </citation>
    <scope>NUCLEOTIDE SEQUENCE [LARGE SCALE GENOMIC DNA]</scope>
    <source>
        <strain evidence="2">GT-2023</strain>
        <tissue evidence="2">Liver</tissue>
    </source>
</reference>
<gene>
    <name evidence="2" type="ORF">QQF64_003465</name>
</gene>
<dbReference type="EMBL" id="JAYMGO010000011">
    <property type="protein sequence ID" value="KAL1265438.1"/>
    <property type="molecule type" value="Genomic_DNA"/>
</dbReference>